<dbReference type="NCBIfam" id="TIGR01409">
    <property type="entry name" value="TAT_signal_seq"/>
    <property type="match status" value="1"/>
</dbReference>
<dbReference type="InterPro" id="IPR019546">
    <property type="entry name" value="TAT_signal_bac_arc"/>
</dbReference>
<evidence type="ECO:0000313" key="3">
    <source>
        <dbReference type="Proteomes" id="UP000254191"/>
    </source>
</evidence>
<evidence type="ECO:0000256" key="1">
    <source>
        <dbReference type="ARBA" id="ARBA00022729"/>
    </source>
</evidence>
<protein>
    <submittedName>
        <fullName evidence="2">Dimethyl sulfoxide reductase chain A</fullName>
    </submittedName>
</protein>
<keyword evidence="1" id="KW-0732">Signal</keyword>
<reference evidence="2 3" key="1">
    <citation type="submission" date="2018-06" db="EMBL/GenBank/DDBJ databases">
        <authorList>
            <consortium name="Pathogen Informatics"/>
            <person name="Doyle S."/>
        </authorList>
    </citation>
    <scope>NUCLEOTIDE SEQUENCE [LARGE SCALE GENOMIC DNA]</scope>
    <source>
        <strain evidence="2 3">NCTC11938</strain>
    </source>
</reference>
<name>A0A379GGA1_PROMI</name>
<dbReference type="EMBL" id="UGTS01000006">
    <property type="protein sequence ID" value="SUC39995.1"/>
    <property type="molecule type" value="Genomic_DNA"/>
</dbReference>
<dbReference type="InterPro" id="IPR006311">
    <property type="entry name" value="TAT_signal"/>
</dbReference>
<organism evidence="2 3">
    <name type="scientific">Proteus mirabilis</name>
    <dbReference type="NCBI Taxonomy" id="584"/>
    <lineage>
        <taxon>Bacteria</taxon>
        <taxon>Pseudomonadati</taxon>
        <taxon>Pseudomonadota</taxon>
        <taxon>Gammaproteobacteria</taxon>
        <taxon>Enterobacterales</taxon>
        <taxon>Morganellaceae</taxon>
        <taxon>Proteus</taxon>
    </lineage>
</organism>
<dbReference type="Proteomes" id="UP000254191">
    <property type="component" value="Unassembled WGS sequence"/>
</dbReference>
<gene>
    <name evidence="2" type="primary">dmsA_5</name>
    <name evidence="2" type="ORF">NCTC11938_04277</name>
</gene>
<dbReference type="PROSITE" id="PS51318">
    <property type="entry name" value="TAT"/>
    <property type="match status" value="1"/>
</dbReference>
<sequence>MSKIKNNVSITEMSRRGFIQSAAVLSGAAAVAGTVSLPFSANAQTPRVFVLMRRLKPSNTVHA</sequence>
<proteinExistence type="predicted"/>
<evidence type="ECO:0000313" key="2">
    <source>
        <dbReference type="EMBL" id="SUC39995.1"/>
    </source>
</evidence>
<accession>A0A379GGA1</accession>
<dbReference type="AlphaFoldDB" id="A0A379GGA1"/>